<evidence type="ECO:0000256" key="5">
    <source>
        <dbReference type="ARBA" id="ARBA00022692"/>
    </source>
</evidence>
<dbReference type="InterPro" id="IPR039426">
    <property type="entry name" value="TonB-dep_rcpt-like"/>
</dbReference>
<organism evidence="11 12">
    <name type="scientific">Marinobacter nitratireducens</name>
    <dbReference type="NCBI Taxonomy" id="1137280"/>
    <lineage>
        <taxon>Bacteria</taxon>
        <taxon>Pseudomonadati</taxon>
        <taxon>Pseudomonadota</taxon>
        <taxon>Gammaproteobacteria</taxon>
        <taxon>Pseudomonadales</taxon>
        <taxon>Marinobacteraceae</taxon>
        <taxon>Marinobacter</taxon>
    </lineage>
</organism>
<dbReference type="SUPFAM" id="SSF56935">
    <property type="entry name" value="Porins"/>
    <property type="match status" value="1"/>
</dbReference>
<dbReference type="STRING" id="1137280.D777_02989"/>
<accession>A0A072MYU7</accession>
<gene>
    <name evidence="11" type="ORF">D777_02989</name>
</gene>
<comment type="caution">
    <text evidence="11">The sequence shown here is derived from an EMBL/GenBank/DDBJ whole genome shotgun (WGS) entry which is preliminary data.</text>
</comment>
<evidence type="ECO:0000256" key="3">
    <source>
        <dbReference type="ARBA" id="ARBA00022452"/>
    </source>
</evidence>
<keyword evidence="8" id="KW-0406">Ion transport</keyword>
<evidence type="ECO:0000256" key="1">
    <source>
        <dbReference type="ARBA" id="ARBA00004571"/>
    </source>
</evidence>
<dbReference type="PATRIC" id="fig|1137280.3.peg.2806"/>
<keyword evidence="2" id="KW-0813">Transport</keyword>
<evidence type="ECO:0000256" key="6">
    <source>
        <dbReference type="ARBA" id="ARBA00022729"/>
    </source>
</evidence>
<evidence type="ECO:0000313" key="12">
    <source>
        <dbReference type="Proteomes" id="UP000035057"/>
    </source>
</evidence>
<dbReference type="InterPro" id="IPR036942">
    <property type="entry name" value="Beta-barrel_TonB_sf"/>
</dbReference>
<dbReference type="GO" id="GO:0015344">
    <property type="term" value="F:siderophore uptake transmembrane transporter activity"/>
    <property type="evidence" value="ECO:0007669"/>
    <property type="project" value="TreeGrafter"/>
</dbReference>
<evidence type="ECO:0000256" key="2">
    <source>
        <dbReference type="ARBA" id="ARBA00022448"/>
    </source>
</evidence>
<dbReference type="Proteomes" id="UP000035057">
    <property type="component" value="Unassembled WGS sequence"/>
</dbReference>
<evidence type="ECO:0000256" key="10">
    <source>
        <dbReference type="ARBA" id="ARBA00023237"/>
    </source>
</evidence>
<keyword evidence="3" id="KW-1134">Transmembrane beta strand</keyword>
<keyword evidence="4" id="KW-0410">Iron transport</keyword>
<evidence type="ECO:0000313" key="11">
    <source>
        <dbReference type="EMBL" id="KEF30441.1"/>
    </source>
</evidence>
<dbReference type="GO" id="GO:0009279">
    <property type="term" value="C:cell outer membrane"/>
    <property type="evidence" value="ECO:0007669"/>
    <property type="project" value="UniProtKB-SubCell"/>
</dbReference>
<protein>
    <submittedName>
        <fullName evidence="11">TonB-dependent siderophore receptor</fullName>
    </submittedName>
</protein>
<dbReference type="PANTHER" id="PTHR32552">
    <property type="entry name" value="FERRICHROME IRON RECEPTOR-RELATED"/>
    <property type="match status" value="1"/>
</dbReference>
<keyword evidence="11" id="KW-0675">Receptor</keyword>
<reference evidence="11 12" key="1">
    <citation type="submission" date="2012-12" db="EMBL/GenBank/DDBJ databases">
        <title>Genome assembly of Marinobacter sp. AK21.</title>
        <authorList>
            <person name="Khatri I."/>
            <person name="Kumar R."/>
            <person name="Vaidya B."/>
            <person name="Subramanian S."/>
            <person name="Pinnaka A."/>
        </authorList>
    </citation>
    <scope>NUCLEOTIDE SEQUENCE [LARGE SCALE GENOMIC DNA]</scope>
    <source>
        <strain evidence="11 12">AK21</strain>
    </source>
</reference>
<keyword evidence="6" id="KW-0732">Signal</keyword>
<evidence type="ECO:0000256" key="4">
    <source>
        <dbReference type="ARBA" id="ARBA00022496"/>
    </source>
</evidence>
<keyword evidence="10" id="KW-0998">Cell outer membrane</keyword>
<sequence length="119" mass="13288">MELEAKAKVTDNLNVQVSYAYTDVTFEKSEAYRQGNTASQVPERQLTLWTGYRFNEGVLDGANAGLEFAMPRISTRTTPTTCWTRNTLPPAITVLISVTTVQNATLQRRSLIDSDQADR</sequence>
<evidence type="ECO:0000256" key="9">
    <source>
        <dbReference type="ARBA" id="ARBA00023136"/>
    </source>
</evidence>
<keyword evidence="7" id="KW-0408">Iron</keyword>
<evidence type="ECO:0000256" key="7">
    <source>
        <dbReference type="ARBA" id="ARBA00023004"/>
    </source>
</evidence>
<dbReference type="Gene3D" id="2.40.170.20">
    <property type="entry name" value="TonB-dependent receptor, beta-barrel domain"/>
    <property type="match status" value="1"/>
</dbReference>
<name>A0A072MYU7_9GAMM</name>
<keyword evidence="9" id="KW-0472">Membrane</keyword>
<dbReference type="AlphaFoldDB" id="A0A072MYU7"/>
<dbReference type="PANTHER" id="PTHR32552:SF68">
    <property type="entry name" value="FERRICHROME OUTER MEMBRANE TRANSPORTER_PHAGE RECEPTOR"/>
    <property type="match status" value="1"/>
</dbReference>
<dbReference type="EMBL" id="ANIE01000008">
    <property type="protein sequence ID" value="KEF30441.1"/>
    <property type="molecule type" value="Genomic_DNA"/>
</dbReference>
<comment type="subcellular location">
    <subcellularLocation>
        <location evidence="1">Cell outer membrane</location>
        <topology evidence="1">Multi-pass membrane protein</topology>
    </subcellularLocation>
</comment>
<keyword evidence="5" id="KW-0812">Transmembrane</keyword>
<proteinExistence type="predicted"/>
<keyword evidence="12" id="KW-1185">Reference proteome</keyword>
<evidence type="ECO:0000256" key="8">
    <source>
        <dbReference type="ARBA" id="ARBA00023065"/>
    </source>
</evidence>